<dbReference type="Proteomes" id="UP000000642">
    <property type="component" value="Chromosome"/>
</dbReference>
<dbReference type="OrthoDB" id="6519183at2"/>
<dbReference type="EMBL" id="AM286415">
    <property type="protein sequence ID" value="CAL11082.1"/>
    <property type="molecule type" value="Genomic_DNA"/>
</dbReference>
<accession>A1JKH0</accession>
<dbReference type="InterPro" id="IPR031863">
    <property type="entry name" value="DUF4755"/>
</dbReference>
<protein>
    <submittedName>
        <fullName evidence="2">Membrane protein</fullName>
    </submittedName>
</protein>
<dbReference type="Pfam" id="PF15947">
    <property type="entry name" value="DUF4755"/>
    <property type="match status" value="1"/>
</dbReference>
<evidence type="ECO:0000313" key="3">
    <source>
        <dbReference type="Proteomes" id="UP000000642"/>
    </source>
</evidence>
<keyword evidence="1" id="KW-0472">Membrane</keyword>
<evidence type="ECO:0000256" key="1">
    <source>
        <dbReference type="SAM" id="Phobius"/>
    </source>
</evidence>
<proteinExistence type="predicted"/>
<sequence length="213" mass="24784">MMDTQMTTELTFKEPAKPTVFVMKRVWVALAIPVLIFCTLGSEAVSQSLIAWLFAGAFIIFTAIPKYLDKRKNHSTIDYFNEKNDGYYYHEFDKTSLLIDLNEKTIKLKEKNKEQTYSLSDIKTWRYDLKNSGKMIGIGITNGIVAKSQNDSNRLKDAKNSGFFISVKDIQSPEWQVRFFPKKGRFSDDVGFRDTELQMKRWMQVFEQVLNKN</sequence>
<keyword evidence="1" id="KW-0812">Transmembrane</keyword>
<name>A1JKH0_YERE8</name>
<dbReference type="KEGG" id="yen:YE0983"/>
<dbReference type="HOGENOM" id="CLU_1314420_0_0_6"/>
<dbReference type="AlphaFoldDB" id="A1JKH0"/>
<keyword evidence="1" id="KW-1133">Transmembrane helix</keyword>
<dbReference type="eggNOG" id="ENOG5033EFE">
    <property type="taxonomic scope" value="Bacteria"/>
</dbReference>
<reference evidence="2 3" key="1">
    <citation type="journal article" date="2006" name="PLoS Genet.">
        <title>The complete genome sequence and comparative genome analysis of the high pathogenicity Yersinia enterocolitica strain 8081.</title>
        <authorList>
            <person name="Thomson N.R."/>
            <person name="Howard S."/>
            <person name="Wren B.W."/>
            <person name="Holden M.T.G."/>
            <person name="Crossman L."/>
            <person name="Challis G.L."/>
            <person name="Churcher C."/>
            <person name="Mungall K."/>
            <person name="Brooks K."/>
            <person name="Chillingworth T."/>
            <person name="Feltwell T."/>
            <person name="Abdellah Z."/>
            <person name="Hauser H."/>
            <person name="Jagels K."/>
            <person name="Maddison M."/>
            <person name="Moule S."/>
            <person name="Sanders M."/>
            <person name="Whitehead S."/>
            <person name="Quail M.A."/>
            <person name="Dougan G."/>
            <person name="Parkhill J."/>
            <person name="Prentice M.B."/>
        </authorList>
    </citation>
    <scope>NUCLEOTIDE SEQUENCE [LARGE SCALE GENOMIC DNA]</scope>
    <source>
        <strain evidence="3">NCTC 13174 / 8081</strain>
    </source>
</reference>
<feature type="transmembrane region" description="Helical" evidence="1">
    <location>
        <begin position="21"/>
        <end position="42"/>
    </location>
</feature>
<evidence type="ECO:0000313" key="2">
    <source>
        <dbReference type="EMBL" id="CAL11082.1"/>
    </source>
</evidence>
<gene>
    <name evidence="2" type="ordered locus">YE0983</name>
</gene>
<feature type="transmembrane region" description="Helical" evidence="1">
    <location>
        <begin position="48"/>
        <end position="68"/>
    </location>
</feature>
<organism evidence="2 3">
    <name type="scientific">Yersinia enterocolitica serotype O:8 / biotype 1B (strain NCTC 13174 / 8081)</name>
    <dbReference type="NCBI Taxonomy" id="393305"/>
    <lineage>
        <taxon>Bacteria</taxon>
        <taxon>Pseudomonadati</taxon>
        <taxon>Pseudomonadota</taxon>
        <taxon>Gammaproteobacteria</taxon>
        <taxon>Enterobacterales</taxon>
        <taxon>Yersiniaceae</taxon>
        <taxon>Yersinia</taxon>
    </lineage>
</organism>